<protein>
    <submittedName>
        <fullName evidence="3">Histone chaperone rtt106-like</fullName>
    </submittedName>
</protein>
<gene>
    <name evidence="3" type="primary">LOC106808715</name>
</gene>
<feature type="compositionally biased region" description="Basic and acidic residues" evidence="1">
    <location>
        <begin position="42"/>
        <end position="60"/>
    </location>
</feature>
<reference evidence="3" key="1">
    <citation type="submission" date="2025-08" db="UniProtKB">
        <authorList>
            <consortium name="RefSeq"/>
        </authorList>
    </citation>
    <scope>IDENTIFICATION</scope>
</reference>
<name>A0ABM1E4B0_PRICU</name>
<sequence length="213" mass="24203">MLNHRTHYYNAEKGHDVFEDESSLSDFIVESDDNADYTSIDSHVEVRPKNGKDTPEHSDTIESDTTLRGRYTGSKCISDSSSESDSSKGGDESEKISAGSRYLKKSYHQIAIPSDDDEQDKDDASRNLKQGSGTKRRYSYINSSTSSSESEQEGIRKVLADEGTDCDNEQVVKHSERNVKLCEQRREKKEQMFTKLREQRDRQRNKSASNKVT</sequence>
<feature type="region of interest" description="Disordered" evidence="1">
    <location>
        <begin position="38"/>
        <end position="154"/>
    </location>
</feature>
<accession>A0ABM1E4B0</accession>
<evidence type="ECO:0000313" key="3">
    <source>
        <dbReference type="RefSeq" id="XP_014667031.1"/>
    </source>
</evidence>
<proteinExistence type="predicted"/>
<evidence type="ECO:0000313" key="2">
    <source>
        <dbReference type="Proteomes" id="UP000695022"/>
    </source>
</evidence>
<keyword evidence="2" id="KW-1185">Reference proteome</keyword>
<dbReference type="Proteomes" id="UP000695022">
    <property type="component" value="Unplaced"/>
</dbReference>
<evidence type="ECO:0000256" key="1">
    <source>
        <dbReference type="SAM" id="MobiDB-lite"/>
    </source>
</evidence>
<feature type="compositionally biased region" description="Low complexity" evidence="1">
    <location>
        <begin position="73"/>
        <end position="84"/>
    </location>
</feature>
<dbReference type="RefSeq" id="XP_014667031.1">
    <property type="nucleotide sequence ID" value="XM_014811545.1"/>
</dbReference>
<feature type="region of interest" description="Disordered" evidence="1">
    <location>
        <begin position="183"/>
        <end position="213"/>
    </location>
</feature>
<organism evidence="2 3">
    <name type="scientific">Priapulus caudatus</name>
    <name type="common">Priapulid worm</name>
    <dbReference type="NCBI Taxonomy" id="37621"/>
    <lineage>
        <taxon>Eukaryota</taxon>
        <taxon>Metazoa</taxon>
        <taxon>Ecdysozoa</taxon>
        <taxon>Scalidophora</taxon>
        <taxon>Priapulida</taxon>
        <taxon>Priapulimorpha</taxon>
        <taxon>Priapulimorphida</taxon>
        <taxon>Priapulidae</taxon>
        <taxon>Priapulus</taxon>
    </lineage>
</organism>
<dbReference type="GeneID" id="106808715"/>
<feature type="compositionally biased region" description="Basic and acidic residues" evidence="1">
    <location>
        <begin position="85"/>
        <end position="95"/>
    </location>
</feature>
<feature type="compositionally biased region" description="Basic and acidic residues" evidence="1">
    <location>
        <begin position="183"/>
        <end position="204"/>
    </location>
</feature>